<name>A0A3G9G1W5_9CAUL</name>
<dbReference type="AlphaFoldDB" id="A0A3G9G1W5"/>
<evidence type="ECO:0000313" key="4">
    <source>
        <dbReference type="EMBL" id="BBF79835.1"/>
    </source>
</evidence>
<accession>A0A3G9G1W5</accession>
<dbReference type="GO" id="GO:0004165">
    <property type="term" value="F:delta(3)-delta(2)-enoyl-CoA isomerase activity"/>
    <property type="evidence" value="ECO:0007669"/>
    <property type="project" value="UniProtKB-ARBA"/>
</dbReference>
<gene>
    <name evidence="4" type="ORF">EM6_0409</name>
</gene>
<dbReference type="Pfam" id="PF00378">
    <property type="entry name" value="ECH_1"/>
    <property type="match status" value="1"/>
</dbReference>
<dbReference type="InterPro" id="IPR001753">
    <property type="entry name" value="Enoyl-CoA_hydra/iso"/>
</dbReference>
<proteinExistence type="predicted"/>
<dbReference type="InterPro" id="IPR051053">
    <property type="entry name" value="ECH/Chromodomain_protein"/>
</dbReference>
<dbReference type="OrthoDB" id="9797151at2"/>
<evidence type="ECO:0000313" key="5">
    <source>
        <dbReference type="Proteomes" id="UP000278756"/>
    </source>
</evidence>
<keyword evidence="2" id="KW-0576">Peroxisome</keyword>
<dbReference type="Proteomes" id="UP000278756">
    <property type="component" value="Chromosome 1"/>
</dbReference>
<evidence type="ECO:0000256" key="3">
    <source>
        <dbReference type="ARBA" id="ARBA00023235"/>
    </source>
</evidence>
<reference evidence="5" key="2">
    <citation type="journal article" date="2017" name="Plant Physiol. Biochem.">
        <title>Differential oxidative and antioxidative response of duckweed Lemna minor toward plant growth promoting/inhibiting bacteria.</title>
        <authorList>
            <person name="Ishizawa H."/>
            <person name="Kuroda M."/>
            <person name="Morikawa M."/>
            <person name="Ike M."/>
        </authorList>
    </citation>
    <scope>NUCLEOTIDE SEQUENCE [LARGE SCALE GENOMIC DNA]</scope>
    <source>
        <strain evidence="5">M6</strain>
    </source>
</reference>
<dbReference type="Gene3D" id="3.90.226.10">
    <property type="entry name" value="2-enoyl-CoA Hydratase, Chain A, domain 1"/>
    <property type="match status" value="1"/>
</dbReference>
<dbReference type="InterPro" id="IPR029045">
    <property type="entry name" value="ClpP/crotonase-like_dom_sf"/>
</dbReference>
<dbReference type="EC" id="4.2.1.17" evidence="4"/>
<dbReference type="PANTHER" id="PTHR43684:SF1">
    <property type="entry name" value="ENOYL-COA DELTA ISOMERASE 2"/>
    <property type="match status" value="1"/>
</dbReference>
<dbReference type="GO" id="GO:0004300">
    <property type="term" value="F:enoyl-CoA hydratase activity"/>
    <property type="evidence" value="ECO:0007669"/>
    <property type="project" value="UniProtKB-EC"/>
</dbReference>
<dbReference type="RefSeq" id="WP_126419911.1">
    <property type="nucleotide sequence ID" value="NZ_AP018827.1"/>
</dbReference>
<dbReference type="CDD" id="cd06558">
    <property type="entry name" value="crotonase-like"/>
    <property type="match status" value="1"/>
</dbReference>
<organism evidence="4 5">
    <name type="scientific">Asticcacaulis excentricus</name>
    <dbReference type="NCBI Taxonomy" id="78587"/>
    <lineage>
        <taxon>Bacteria</taxon>
        <taxon>Pseudomonadati</taxon>
        <taxon>Pseudomonadota</taxon>
        <taxon>Alphaproteobacteria</taxon>
        <taxon>Caulobacterales</taxon>
        <taxon>Caulobacteraceae</taxon>
        <taxon>Asticcacaulis</taxon>
    </lineage>
</organism>
<evidence type="ECO:0000256" key="1">
    <source>
        <dbReference type="ARBA" id="ARBA00004275"/>
    </source>
</evidence>
<keyword evidence="4" id="KW-0456">Lyase</keyword>
<comment type="subcellular location">
    <subcellularLocation>
        <location evidence="1">Peroxisome</location>
    </subcellularLocation>
</comment>
<reference evidence="5" key="1">
    <citation type="journal article" date="2017" name="Biotechnol. Biofuels">
        <title>Evaluation of environmental bacterial communities as a factor affecting the growth of duckweed Lemna minor.</title>
        <authorList>
            <person name="Ishizawa H."/>
            <person name="Kuroda M."/>
            <person name="Morikawa M."/>
            <person name="Ike M."/>
        </authorList>
    </citation>
    <scope>NUCLEOTIDE SEQUENCE [LARGE SCALE GENOMIC DNA]</scope>
    <source>
        <strain evidence="5">M6</strain>
    </source>
</reference>
<evidence type="ECO:0000256" key="2">
    <source>
        <dbReference type="ARBA" id="ARBA00023140"/>
    </source>
</evidence>
<keyword evidence="3" id="KW-0413">Isomerase</keyword>
<dbReference type="SUPFAM" id="SSF52096">
    <property type="entry name" value="ClpP/crotonase"/>
    <property type="match status" value="1"/>
</dbReference>
<protein>
    <submittedName>
        <fullName evidence="4">Enoyl-CoA hydratase</fullName>
        <ecNumber evidence="4">4.2.1.17</ecNumber>
    </submittedName>
</protein>
<dbReference type="PANTHER" id="PTHR43684">
    <property type="match status" value="1"/>
</dbReference>
<sequence length="242" mass="25805">MSVKVTDAAGIRRIRLDRAAKKNALDHPMYTTLSEAIETSPGVALLEAEGADFCAGNDIVDFISLASHEGAVEALPVFRFLKALTYARMPIVAAVQGQAVGVGTTLLLHCDQVLLSEDARLSLPFLKLGLTPEGGSSLLLTQRIGHARAFEWLSSGRVIPAAEALSTGVANRVVAREALEPESLSVAEKLAALPLEALIQAKALMRQPDVIWDQIVREGDIFLARLRSPEAAAAFAAFLKKG</sequence>
<dbReference type="EMBL" id="AP018827">
    <property type="protein sequence ID" value="BBF79835.1"/>
    <property type="molecule type" value="Genomic_DNA"/>
</dbReference>